<dbReference type="Proteomes" id="UP000248423">
    <property type="component" value="Unassembled WGS sequence"/>
</dbReference>
<dbReference type="VEuPathDB" id="FungiDB:BO78DRAFT_45551"/>
<dbReference type="AlphaFoldDB" id="A0A319DVZ9"/>
<proteinExistence type="predicted"/>
<reference evidence="2 3" key="1">
    <citation type="submission" date="2018-02" db="EMBL/GenBank/DDBJ databases">
        <title>The genomes of Aspergillus section Nigri reveals drivers in fungal speciation.</title>
        <authorList>
            <consortium name="DOE Joint Genome Institute"/>
            <person name="Vesth T.C."/>
            <person name="Nybo J."/>
            <person name="Theobald S."/>
            <person name="Brandl J."/>
            <person name="Frisvad J.C."/>
            <person name="Nielsen K.F."/>
            <person name="Lyhne E.K."/>
            <person name="Kogle M.E."/>
            <person name="Kuo A."/>
            <person name="Riley R."/>
            <person name="Clum A."/>
            <person name="Nolan M."/>
            <person name="Lipzen A."/>
            <person name="Salamov A."/>
            <person name="Henrissat B."/>
            <person name="Wiebenga A."/>
            <person name="De vries R.P."/>
            <person name="Grigoriev I.V."/>
            <person name="Mortensen U.H."/>
            <person name="Andersen M.R."/>
            <person name="Baker S.E."/>
        </authorList>
    </citation>
    <scope>NUCLEOTIDE SEQUENCE [LARGE SCALE GENOMIC DNA]</scope>
    <source>
        <strain evidence="2 3">CBS 121057</strain>
    </source>
</reference>
<evidence type="ECO:0000313" key="2">
    <source>
        <dbReference type="EMBL" id="PYI00335.1"/>
    </source>
</evidence>
<keyword evidence="3" id="KW-1185">Reference proteome</keyword>
<name>A0A319DVZ9_ASPSB</name>
<dbReference type="EMBL" id="KZ826458">
    <property type="protein sequence ID" value="PYI00335.1"/>
    <property type="molecule type" value="Genomic_DNA"/>
</dbReference>
<feature type="compositionally biased region" description="Polar residues" evidence="1">
    <location>
        <begin position="24"/>
        <end position="34"/>
    </location>
</feature>
<evidence type="ECO:0000256" key="1">
    <source>
        <dbReference type="SAM" id="MobiDB-lite"/>
    </source>
</evidence>
<organism evidence="2 3">
    <name type="scientific">Aspergillus sclerotiicarbonarius (strain CBS 121057 / IBT 28362)</name>
    <dbReference type="NCBI Taxonomy" id="1448318"/>
    <lineage>
        <taxon>Eukaryota</taxon>
        <taxon>Fungi</taxon>
        <taxon>Dikarya</taxon>
        <taxon>Ascomycota</taxon>
        <taxon>Pezizomycotina</taxon>
        <taxon>Eurotiomycetes</taxon>
        <taxon>Eurotiomycetidae</taxon>
        <taxon>Eurotiales</taxon>
        <taxon>Aspergillaceae</taxon>
        <taxon>Aspergillus</taxon>
        <taxon>Aspergillus subgen. Circumdati</taxon>
    </lineage>
</organism>
<feature type="region of interest" description="Disordered" evidence="1">
    <location>
        <begin position="1"/>
        <end position="34"/>
    </location>
</feature>
<gene>
    <name evidence="2" type="ORF">BO78DRAFT_45551</name>
</gene>
<sequence length="162" mass="17996">MMLSSSQARRLTENRVGARHGAPISSSRITTTVASHDASEPALRNAPSPPVFNRILVPGHHRFPCPLPSPDMMWRGLAIADQRVGMGLWSSRLRASRCTGCTEECCWGQRLRALDLWMIHMSDRIRRTRSGGSRRCHGRCAAAREIGGRRAFDAEGRSTRCS</sequence>
<protein>
    <submittedName>
        <fullName evidence="2">Uncharacterized protein</fullName>
    </submittedName>
</protein>
<evidence type="ECO:0000313" key="3">
    <source>
        <dbReference type="Proteomes" id="UP000248423"/>
    </source>
</evidence>
<accession>A0A319DVZ9</accession>